<feature type="region of interest" description="Disordered" evidence="1">
    <location>
        <begin position="1"/>
        <end position="25"/>
    </location>
</feature>
<accession>A0AB34G1U3</accession>
<evidence type="ECO:0000313" key="2">
    <source>
        <dbReference type="EMBL" id="KAJ6445570.1"/>
    </source>
</evidence>
<dbReference type="AlphaFoldDB" id="A0AB34G1U3"/>
<evidence type="ECO:0000313" key="3">
    <source>
        <dbReference type="Proteomes" id="UP001163105"/>
    </source>
</evidence>
<feature type="region of interest" description="Disordered" evidence="1">
    <location>
        <begin position="46"/>
        <end position="89"/>
    </location>
</feature>
<evidence type="ECO:0000256" key="1">
    <source>
        <dbReference type="SAM" id="MobiDB-lite"/>
    </source>
</evidence>
<name>A0AB34G1U3_9HYPO</name>
<feature type="compositionally biased region" description="Pro residues" evidence="1">
    <location>
        <begin position="64"/>
        <end position="81"/>
    </location>
</feature>
<gene>
    <name evidence="2" type="ORF">O9K51_00331</name>
</gene>
<dbReference type="Proteomes" id="UP001163105">
    <property type="component" value="Unassembled WGS sequence"/>
</dbReference>
<reference evidence="2" key="1">
    <citation type="submission" date="2023-01" db="EMBL/GenBank/DDBJ databases">
        <title>The growth and conidiation of Purpureocillium lavendulum are regulated by nitrogen source and histone H3K14 acetylation.</title>
        <authorList>
            <person name="Tang P."/>
            <person name="Han J."/>
            <person name="Zhang C."/>
            <person name="Tang P."/>
            <person name="Qi F."/>
            <person name="Zhang K."/>
            <person name="Liang L."/>
        </authorList>
    </citation>
    <scope>NUCLEOTIDE SEQUENCE</scope>
    <source>
        <strain evidence="2">YMF1.00683</strain>
    </source>
</reference>
<sequence>MNPSPEPPRPPVDAASTTDAPSPAIGTAHLARFEFSEQGTKILMVEWHPGAAPGDSATARPDVVGPPAPNSDPDRASPPSPSGLGRPVLDPAAWEVSWPGKSTVLPAHDTDEDESGTCRRVYFLLPQEAPIPPAVTVARPGRPSLVVKPLPAIFPEGFDADVGARGVLHTLWAKKRLSELEREMEAELRANAESVGLEMALAEKKWILDNFFRPAPPSLPLSPRSPVPGRLGDKLQGLKLATSAADLVPSPTANTFTGAGVTSHTVLPHTGDVAVPSFSAVARGNGNGHAVPVSLDAAVKGAVAPHVGPGDGEDDLFALPISPRSPDMKKSPFSIL</sequence>
<proteinExistence type="predicted"/>
<feature type="compositionally biased region" description="Pro residues" evidence="1">
    <location>
        <begin position="1"/>
        <end position="11"/>
    </location>
</feature>
<protein>
    <submittedName>
        <fullName evidence="2">Prolyl-tRNA synthetase 1</fullName>
    </submittedName>
</protein>
<organism evidence="2 3">
    <name type="scientific">Purpureocillium lavendulum</name>
    <dbReference type="NCBI Taxonomy" id="1247861"/>
    <lineage>
        <taxon>Eukaryota</taxon>
        <taxon>Fungi</taxon>
        <taxon>Dikarya</taxon>
        <taxon>Ascomycota</taxon>
        <taxon>Pezizomycotina</taxon>
        <taxon>Sordariomycetes</taxon>
        <taxon>Hypocreomycetidae</taxon>
        <taxon>Hypocreales</taxon>
        <taxon>Ophiocordycipitaceae</taxon>
        <taxon>Purpureocillium</taxon>
    </lineage>
</organism>
<dbReference type="EMBL" id="JAQHRD010000001">
    <property type="protein sequence ID" value="KAJ6445570.1"/>
    <property type="molecule type" value="Genomic_DNA"/>
</dbReference>
<comment type="caution">
    <text evidence="2">The sequence shown here is derived from an EMBL/GenBank/DDBJ whole genome shotgun (WGS) entry which is preliminary data.</text>
</comment>
<keyword evidence="3" id="KW-1185">Reference proteome</keyword>